<accession>M9R2K8</accession>
<reference evidence="1 2" key="1">
    <citation type="journal article" date="2013" name="PLoS ONE">
        <title>Poles Apart: Arctic and Antarctic Octadecabacter strains Share High Genome Plasticity and a New Type of Xanthorhodopsin.</title>
        <authorList>
            <person name="Vollmers J."/>
            <person name="Voget S."/>
            <person name="Dietrich S."/>
            <person name="Gollnow K."/>
            <person name="Smits M."/>
            <person name="Meyer K."/>
            <person name="Brinkhoff T."/>
            <person name="Simon M."/>
            <person name="Daniel R."/>
        </authorList>
    </citation>
    <scope>NUCLEOTIDE SEQUENCE [LARGE SCALE GENOMIC DNA]</scope>
    <source>
        <strain evidence="1 2">307</strain>
    </source>
</reference>
<keyword evidence="2" id="KW-1185">Reference proteome</keyword>
<organism evidence="1 2">
    <name type="scientific">Octadecabacter antarcticus 307</name>
    <dbReference type="NCBI Taxonomy" id="391626"/>
    <lineage>
        <taxon>Bacteria</taxon>
        <taxon>Pseudomonadati</taxon>
        <taxon>Pseudomonadota</taxon>
        <taxon>Alphaproteobacteria</taxon>
        <taxon>Rhodobacterales</taxon>
        <taxon>Roseobacteraceae</taxon>
        <taxon>Octadecabacter</taxon>
    </lineage>
</organism>
<sequence>MPPLVKSMGWALHHDSESRVALVDLASARNAALMADENIRIIHGMHNKHA</sequence>
<evidence type="ECO:0000313" key="1">
    <source>
        <dbReference type="EMBL" id="AGI66879.1"/>
    </source>
</evidence>
<proteinExistence type="predicted"/>
<dbReference type="InterPro" id="IPR046155">
    <property type="entry name" value="DUF6157"/>
</dbReference>
<name>M9R2K8_9RHOB</name>
<dbReference type="KEGG" id="oat:OAN307_c11780"/>
<dbReference type="Pfam" id="PF19654">
    <property type="entry name" value="DUF6157"/>
    <property type="match status" value="1"/>
</dbReference>
<gene>
    <name evidence="1" type="ORF">OAN307_c11780</name>
</gene>
<dbReference type="AlphaFoldDB" id="M9R2K8"/>
<evidence type="ECO:0000313" key="2">
    <source>
        <dbReference type="Proteomes" id="UP000005307"/>
    </source>
</evidence>
<protein>
    <submittedName>
        <fullName evidence="1">Uncharacterized protein</fullName>
    </submittedName>
</protein>
<dbReference type="EMBL" id="CP003740">
    <property type="protein sequence ID" value="AGI66879.1"/>
    <property type="molecule type" value="Genomic_DNA"/>
</dbReference>
<dbReference type="Proteomes" id="UP000005307">
    <property type="component" value="Chromosome"/>
</dbReference>
<dbReference type="HOGENOM" id="CLU_3120509_0_0_5"/>